<dbReference type="SUPFAM" id="SSF54523">
    <property type="entry name" value="Pili subunits"/>
    <property type="match status" value="1"/>
</dbReference>
<evidence type="ECO:0000313" key="2">
    <source>
        <dbReference type="EMBL" id="AHE97288.1"/>
    </source>
</evidence>
<dbReference type="HOGENOM" id="CLU_091705_6_0_6"/>
<name>W0DJX4_9GAMM</name>
<evidence type="ECO:0000256" key="1">
    <source>
        <dbReference type="SAM" id="Phobius"/>
    </source>
</evidence>
<proteinExistence type="predicted"/>
<dbReference type="NCBIfam" id="TIGR02532">
    <property type="entry name" value="IV_pilin_GFxxxE"/>
    <property type="match status" value="1"/>
</dbReference>
<dbReference type="Gene3D" id="3.30.700.10">
    <property type="entry name" value="Glycoprotein, Type 4 Pilin"/>
    <property type="match status" value="1"/>
</dbReference>
<dbReference type="AlphaFoldDB" id="W0DJX4"/>
<dbReference type="EMBL" id="CP007029">
    <property type="protein sequence ID" value="AHE97288.1"/>
    <property type="molecule type" value="Genomic_DNA"/>
</dbReference>
<dbReference type="GO" id="GO:0043683">
    <property type="term" value="P:type IV pilus assembly"/>
    <property type="evidence" value="ECO:0007669"/>
    <property type="project" value="InterPro"/>
</dbReference>
<dbReference type="STRING" id="713585.THITH_02280"/>
<dbReference type="InterPro" id="IPR012902">
    <property type="entry name" value="N_methyl_site"/>
</dbReference>
<sequence length="139" mass="15150">MRTARGFTLIELMIVVVVVAILAAIAYPSYLDYIRKSKRADAHTALLRVQLEQEKFRVSNPAYAANMDALDALAGWKSGDVFLSPDEHYEVDIVDGSASATAFTVRATGLGTQVQDTGCTEIRLVVAAGEEDREPANCW</sequence>
<keyword evidence="3" id="KW-1185">Reference proteome</keyword>
<dbReference type="PROSITE" id="PS00409">
    <property type="entry name" value="PROKAR_NTER_METHYL"/>
    <property type="match status" value="1"/>
</dbReference>
<dbReference type="Proteomes" id="UP000005289">
    <property type="component" value="Chromosome"/>
</dbReference>
<feature type="transmembrane region" description="Helical" evidence="1">
    <location>
        <begin position="6"/>
        <end position="30"/>
    </location>
</feature>
<keyword evidence="1" id="KW-0472">Membrane</keyword>
<keyword evidence="1" id="KW-1133">Transmembrane helix</keyword>
<dbReference type="KEGG" id="tti:THITH_02280"/>
<reference evidence="2 3" key="1">
    <citation type="submission" date="2013-12" db="EMBL/GenBank/DDBJ databases">
        <authorList>
            <consortium name="DOE Joint Genome Institute"/>
            <person name="Muyzer G."/>
            <person name="Huntemann M."/>
            <person name="Han J."/>
            <person name="Chen A."/>
            <person name="Kyrpides N."/>
            <person name="Mavromatis K."/>
            <person name="Markowitz V."/>
            <person name="Palaniappan K."/>
            <person name="Ivanova N."/>
            <person name="Schaumberg A."/>
            <person name="Pati A."/>
            <person name="Liolios K."/>
            <person name="Nordberg H.P."/>
            <person name="Cantor M.N."/>
            <person name="Hua S.X."/>
            <person name="Woyke T."/>
        </authorList>
    </citation>
    <scope>NUCLEOTIDE SEQUENCE [LARGE SCALE GENOMIC DNA]</scope>
    <source>
        <strain evidence="2 3">ARh 1</strain>
    </source>
</reference>
<protein>
    <submittedName>
        <fullName evidence="2">Pilus assembly protein</fullName>
    </submittedName>
</protein>
<accession>W0DJX4</accession>
<organism evidence="2 3">
    <name type="scientific">Thioalkalivibrio paradoxus ARh 1</name>
    <dbReference type="NCBI Taxonomy" id="713585"/>
    <lineage>
        <taxon>Bacteria</taxon>
        <taxon>Pseudomonadati</taxon>
        <taxon>Pseudomonadota</taxon>
        <taxon>Gammaproteobacteria</taxon>
        <taxon>Chromatiales</taxon>
        <taxon>Ectothiorhodospiraceae</taxon>
        <taxon>Thioalkalivibrio</taxon>
    </lineage>
</organism>
<dbReference type="InterPro" id="IPR031982">
    <property type="entry name" value="PilE-like"/>
</dbReference>
<dbReference type="Pfam" id="PF07963">
    <property type="entry name" value="N_methyl"/>
    <property type="match status" value="1"/>
</dbReference>
<dbReference type="InterPro" id="IPR045584">
    <property type="entry name" value="Pilin-like"/>
</dbReference>
<dbReference type="Pfam" id="PF16732">
    <property type="entry name" value="ComP_DUS"/>
    <property type="match status" value="1"/>
</dbReference>
<gene>
    <name evidence="2" type="ORF">THITH_02280</name>
</gene>
<evidence type="ECO:0000313" key="3">
    <source>
        <dbReference type="Proteomes" id="UP000005289"/>
    </source>
</evidence>
<keyword evidence="1" id="KW-0812">Transmembrane</keyword>